<dbReference type="AlphaFoldDB" id="A0A290Q8U6"/>
<keyword evidence="3" id="KW-1185">Reference proteome</keyword>
<dbReference type="Proteomes" id="UP000217265">
    <property type="component" value="Chromosome"/>
</dbReference>
<dbReference type="EMBL" id="CP023344">
    <property type="protein sequence ID" value="ATC64667.1"/>
    <property type="molecule type" value="Genomic_DNA"/>
</dbReference>
<sequence>MRDKRDGIFQSAGNTDNPTGKPRFVNQILGKQERVLYWEDTLANIAEERQKIFEQNVANPLAGDEGYAPYHWERMCDLTFYAGPLRGTDSGDESCVMRYYFATAYAVKGKKDAYYVMRPGVKMPECILCTSPKGTGGNAASHPPQPRFGDAAGGRGNCFSQICPNDAIPPRSIGIKK</sequence>
<reference evidence="2 3" key="1">
    <citation type="submission" date="2017-09" db="EMBL/GenBank/DDBJ databases">
        <title>Complete genome sequence of Verrucomicrobial strain HZ-65, isolated from freshwater.</title>
        <authorList>
            <person name="Choi A."/>
        </authorList>
    </citation>
    <scope>NUCLEOTIDE SEQUENCE [LARGE SCALE GENOMIC DNA]</scope>
    <source>
        <strain evidence="2 3">HZ-65</strain>
    </source>
</reference>
<gene>
    <name evidence="2" type="ORF">CMV30_12265</name>
</gene>
<feature type="region of interest" description="Disordered" evidence="1">
    <location>
        <begin position="1"/>
        <end position="22"/>
    </location>
</feature>
<dbReference type="KEGG" id="vbh:CMV30_12265"/>
<evidence type="ECO:0000313" key="2">
    <source>
        <dbReference type="EMBL" id="ATC64667.1"/>
    </source>
</evidence>
<proteinExistence type="predicted"/>
<evidence type="ECO:0000256" key="1">
    <source>
        <dbReference type="SAM" id="MobiDB-lite"/>
    </source>
</evidence>
<name>A0A290Q8U6_9BACT</name>
<protein>
    <submittedName>
        <fullName evidence="2">Uncharacterized protein</fullName>
    </submittedName>
</protein>
<evidence type="ECO:0000313" key="3">
    <source>
        <dbReference type="Proteomes" id="UP000217265"/>
    </source>
</evidence>
<organism evidence="2 3">
    <name type="scientific">Nibricoccus aquaticus</name>
    <dbReference type="NCBI Taxonomy" id="2576891"/>
    <lineage>
        <taxon>Bacteria</taxon>
        <taxon>Pseudomonadati</taxon>
        <taxon>Verrucomicrobiota</taxon>
        <taxon>Opitutia</taxon>
        <taxon>Opitutales</taxon>
        <taxon>Opitutaceae</taxon>
        <taxon>Nibricoccus</taxon>
    </lineage>
</organism>
<accession>A0A290Q8U6</accession>